<reference evidence="1 2" key="1">
    <citation type="submission" date="2018-08" db="EMBL/GenBank/DDBJ databases">
        <authorList>
            <person name="Preder H."/>
            <person name="Servin-Meza L.A."/>
            <person name="Bonilla J.A."/>
            <person name="Klyczek K."/>
            <person name="Garlena R.A."/>
            <person name="Russell D.A."/>
            <person name="Pope W.H."/>
            <person name="Jacobs-Sera D."/>
            <person name="Hatfull G.F."/>
        </authorList>
    </citation>
    <scope>NUCLEOTIDE SEQUENCE [LARGE SCALE GENOMIC DNA]</scope>
</reference>
<dbReference type="Gene3D" id="3.40.50.300">
    <property type="entry name" value="P-loop containing nucleotide triphosphate hydrolases"/>
    <property type="match status" value="1"/>
</dbReference>
<proteinExistence type="predicted"/>
<dbReference type="Proteomes" id="UP000281993">
    <property type="component" value="Segment"/>
</dbReference>
<accession>A0A386KNX7</accession>
<organism evidence="1 2">
    <name type="scientific">Microbacterium phage ValentiniPuff</name>
    <dbReference type="NCBI Taxonomy" id="2315705"/>
    <lineage>
        <taxon>Viruses</taxon>
        <taxon>Duplodnaviria</taxon>
        <taxon>Heunggongvirae</taxon>
        <taxon>Uroviricota</taxon>
        <taxon>Caudoviricetes</taxon>
        <taxon>Valentinivirus</taxon>
        <taxon>Valentinivirus valentinipuff</taxon>
    </lineage>
</organism>
<keyword evidence="2" id="KW-1185">Reference proteome</keyword>
<sequence length="569" mass="63605">MTLLERVSSLSEVQRRMFLDTLSARERQGLALQVDAVMGTPFAGYRYDPIGFIHDVLGETTWSKMDQILDSVLRYKVTCVPAGHSVSKSHTASRVVAWWNSVHPPGTALTITTATTFQQVKTIMWPHIRKMVARHNLPGRTNTTEWVIPTADEENYLTAYGFSASDNDEAAVQGRHAPHFLIVVDEAGGVSHELGKALWSLMTGGHTRMLLIGNPSTEEENTWFQKRCESGRANTNVIPIPVFETPNFTGEDAGMCRACPPGTIPHEAKTHLCDVDWLREVEDEFGADSAYIEARAYARFPTHIADKVLPLSWLEMVEAKQWPDEEPEHAPIALGCDIAADGGDEFVIARRIGHRAKIVHHAAGAENENAVDVAERILQEIRVAEEAHTRWEIDTPVRVKIDTIGVGWGVVGMLTRWSQTPEDERHYHQAVIVPINVAETADDSEKFGNKRAEMWWTMRELIQPIRRRVSVFADTGAKAEYDYLGKVRLEVDTKTLAQLTAPMYRTDGAGRVTIEKKKEIKKRTGGKSPDRGEAILLAFYDPSTNVISTPAFTPITVPRATRSWRQIGE</sequence>
<dbReference type="EMBL" id="MH825712">
    <property type="protein sequence ID" value="AYD87308.1"/>
    <property type="molecule type" value="Genomic_DNA"/>
</dbReference>
<evidence type="ECO:0000313" key="1">
    <source>
        <dbReference type="EMBL" id="AYD87308.1"/>
    </source>
</evidence>
<name>A0A386KNX7_9CAUD</name>
<gene>
    <name evidence="1" type="primary">4</name>
    <name evidence="1" type="ORF">SEA_VALENTINIPUFF_4</name>
</gene>
<dbReference type="Gene3D" id="3.30.420.240">
    <property type="match status" value="1"/>
</dbReference>
<dbReference type="InterPro" id="IPR027417">
    <property type="entry name" value="P-loop_NTPase"/>
</dbReference>
<protein>
    <submittedName>
        <fullName evidence="1">Terminase</fullName>
    </submittedName>
</protein>
<evidence type="ECO:0000313" key="2">
    <source>
        <dbReference type="Proteomes" id="UP000281993"/>
    </source>
</evidence>